<dbReference type="EMBL" id="HBUF01350417">
    <property type="protein sequence ID" value="CAG6713259.1"/>
    <property type="molecule type" value="Transcribed_RNA"/>
</dbReference>
<feature type="domain" description="Ubiquitin-like" evidence="2">
    <location>
        <begin position="375"/>
        <end position="453"/>
    </location>
</feature>
<evidence type="ECO:0000256" key="1">
    <source>
        <dbReference type="SAM" id="MobiDB-lite"/>
    </source>
</evidence>
<dbReference type="EMBL" id="HBUF01350416">
    <property type="protein sequence ID" value="CAG6713258.1"/>
    <property type="molecule type" value="Transcribed_RNA"/>
</dbReference>
<dbReference type="EMBL" id="HBUF01093923">
    <property type="protein sequence ID" value="CAG6636389.1"/>
    <property type="molecule type" value="Transcribed_RNA"/>
</dbReference>
<dbReference type="InterPro" id="IPR029071">
    <property type="entry name" value="Ubiquitin-like_domsf"/>
</dbReference>
<dbReference type="PROSITE" id="PS50053">
    <property type="entry name" value="UBIQUITIN_2"/>
    <property type="match status" value="1"/>
</dbReference>
<dbReference type="SUPFAM" id="SSF54236">
    <property type="entry name" value="Ubiquitin-like"/>
    <property type="match status" value="1"/>
</dbReference>
<dbReference type="EMBL" id="HBUF01093921">
    <property type="protein sequence ID" value="CAG6636387.1"/>
    <property type="molecule type" value="Transcribed_RNA"/>
</dbReference>
<proteinExistence type="predicted"/>
<dbReference type="PANTHER" id="PTHR15140">
    <property type="entry name" value="TUBULIN-SPECIFIC CHAPERONE E"/>
    <property type="match status" value="1"/>
</dbReference>
<dbReference type="Gene3D" id="3.10.20.90">
    <property type="entry name" value="Phosphatidylinositol 3-kinase Catalytic Subunit, Chain A, domain 1"/>
    <property type="match status" value="1"/>
</dbReference>
<dbReference type="InterPro" id="IPR000626">
    <property type="entry name" value="Ubiquitin-like_dom"/>
</dbReference>
<dbReference type="SUPFAM" id="SSF52058">
    <property type="entry name" value="L domain-like"/>
    <property type="match status" value="1"/>
</dbReference>
<evidence type="ECO:0000259" key="2">
    <source>
        <dbReference type="PROSITE" id="PS50053"/>
    </source>
</evidence>
<dbReference type="FunFam" id="3.80.10.10:FF:000846">
    <property type="entry name" value="Predicted protein"/>
    <property type="match status" value="1"/>
</dbReference>
<feature type="region of interest" description="Disordered" evidence="1">
    <location>
        <begin position="217"/>
        <end position="236"/>
    </location>
</feature>
<reference evidence="3" key="1">
    <citation type="submission" date="2021-05" db="EMBL/GenBank/DDBJ databases">
        <authorList>
            <person name="Alioto T."/>
            <person name="Alioto T."/>
            <person name="Gomez Garrido J."/>
        </authorList>
    </citation>
    <scope>NUCLEOTIDE SEQUENCE</scope>
</reference>
<protein>
    <submittedName>
        <fullName evidence="3">Tubulin-specific chaperone cofactor E-like protein</fullName>
    </submittedName>
</protein>
<accession>A0A8D8QSN1</accession>
<dbReference type="EMBL" id="HBUF01350415">
    <property type="protein sequence ID" value="CAG6713257.1"/>
    <property type="molecule type" value="Transcribed_RNA"/>
</dbReference>
<dbReference type="EMBL" id="HBUF01604098">
    <property type="protein sequence ID" value="CAG6777071.1"/>
    <property type="molecule type" value="Transcribed_RNA"/>
</dbReference>
<dbReference type="EMBL" id="HBUF01093922">
    <property type="protein sequence ID" value="CAG6636388.1"/>
    <property type="molecule type" value="Transcribed_RNA"/>
</dbReference>
<sequence length="453" mass="51523">MPSLLEALDAKYALNLDSFDQLPVSIYVPRKGPRNCIPSLLVLNDCDIDSTGAENELTVKCQGVAELDLAQNSLSHWDEIFTILKIMPGLNFLNLSFNDLSADISIEKNNCNTYPCLKNLILNATHISWKSVKFLLKICPNVEELHLSLNNFTNVNLIDEKTEETMVVESVKKLHFTGNPIISWKEIMNLGRAFTNLEYLVLADSPLCSLDPFFSPPSSPDAKHPNTSSSLYVRSESESESSENVSQSAHATFRFLKFLNLNNTLLDTWDDVERLSLFPALKWLRIIGCPLFELPREYTEHERRQLLIARLPNVTTLNGGGTISGIEREDAERAFIRYYMDRPESDRPERYSDLISIHGKLDPLVNIDLSPERVVKVTIKCGNMLQERSVDVYRTVQDLKQKLESFSKIPVSKMRLFYCDKDILGPEEMKYPGKQLYSYNISTGDEIIVESKL</sequence>
<dbReference type="EMBL" id="HBUF01604097">
    <property type="protein sequence ID" value="CAG6777069.1"/>
    <property type="molecule type" value="Transcribed_RNA"/>
</dbReference>
<organism evidence="3">
    <name type="scientific">Cacopsylla melanoneura</name>
    <dbReference type="NCBI Taxonomy" id="428564"/>
    <lineage>
        <taxon>Eukaryota</taxon>
        <taxon>Metazoa</taxon>
        <taxon>Ecdysozoa</taxon>
        <taxon>Arthropoda</taxon>
        <taxon>Hexapoda</taxon>
        <taxon>Insecta</taxon>
        <taxon>Pterygota</taxon>
        <taxon>Neoptera</taxon>
        <taxon>Paraneoptera</taxon>
        <taxon>Hemiptera</taxon>
        <taxon>Sternorrhyncha</taxon>
        <taxon>Psylloidea</taxon>
        <taxon>Psyllidae</taxon>
        <taxon>Psyllinae</taxon>
        <taxon>Cacopsylla</taxon>
    </lineage>
</organism>
<dbReference type="EMBL" id="HBUF01268321">
    <property type="protein sequence ID" value="CAG6684607.1"/>
    <property type="molecule type" value="Transcribed_RNA"/>
</dbReference>
<name>A0A8D8QSN1_9HEMI</name>
<evidence type="ECO:0000313" key="3">
    <source>
        <dbReference type="EMBL" id="CAG6636387.1"/>
    </source>
</evidence>
<dbReference type="InterPro" id="IPR032675">
    <property type="entry name" value="LRR_dom_sf"/>
</dbReference>
<dbReference type="Gene3D" id="3.80.10.10">
    <property type="entry name" value="Ribonuclease Inhibitor"/>
    <property type="match status" value="3"/>
</dbReference>
<dbReference type="PANTHER" id="PTHR15140:SF6">
    <property type="entry name" value="TUBULIN-SPECIFIC CHAPERONE COFACTOR E-LIKE PROTEIN"/>
    <property type="match status" value="1"/>
</dbReference>
<dbReference type="AlphaFoldDB" id="A0A8D8QSN1"/>
<dbReference type="EMBL" id="HBUF01268322">
    <property type="protein sequence ID" value="CAG6684608.1"/>
    <property type="molecule type" value="Transcribed_RNA"/>
</dbReference>
<dbReference type="Pfam" id="PF14560">
    <property type="entry name" value="Ubiquitin_2"/>
    <property type="match status" value="1"/>
</dbReference>
<dbReference type="EMBL" id="HBUF01093920">
    <property type="protein sequence ID" value="CAG6636386.1"/>
    <property type="molecule type" value="Transcribed_RNA"/>
</dbReference>